<name>A0ABP3RLM1_9HYPH</name>
<keyword evidence="2" id="KW-1185">Reference proteome</keyword>
<evidence type="ECO:0000313" key="1">
    <source>
        <dbReference type="EMBL" id="GAA0611938.1"/>
    </source>
</evidence>
<organism evidence="1 2">
    <name type="scientific">Paenochrobactrum glaciei</name>
    <dbReference type="NCBI Taxonomy" id="486407"/>
    <lineage>
        <taxon>Bacteria</taxon>
        <taxon>Pseudomonadati</taxon>
        <taxon>Pseudomonadota</taxon>
        <taxon>Alphaproteobacteria</taxon>
        <taxon>Hyphomicrobiales</taxon>
        <taxon>Brucellaceae</taxon>
        <taxon>Paenochrobactrum</taxon>
    </lineage>
</organism>
<dbReference type="Proteomes" id="UP001424441">
    <property type="component" value="Unassembled WGS sequence"/>
</dbReference>
<dbReference type="EMBL" id="BAAADE010000009">
    <property type="protein sequence ID" value="GAA0611938.1"/>
    <property type="molecule type" value="Genomic_DNA"/>
</dbReference>
<evidence type="ECO:0000313" key="2">
    <source>
        <dbReference type="Proteomes" id="UP001424441"/>
    </source>
</evidence>
<proteinExistence type="predicted"/>
<reference evidence="2" key="1">
    <citation type="journal article" date="2019" name="Int. J. Syst. Evol. Microbiol.">
        <title>The Global Catalogue of Microorganisms (GCM) 10K type strain sequencing project: providing services to taxonomists for standard genome sequencing and annotation.</title>
        <authorList>
            <consortium name="The Broad Institute Genomics Platform"/>
            <consortium name="The Broad Institute Genome Sequencing Center for Infectious Disease"/>
            <person name="Wu L."/>
            <person name="Ma J."/>
        </authorList>
    </citation>
    <scope>NUCLEOTIDE SEQUENCE [LARGE SCALE GENOMIC DNA]</scope>
    <source>
        <strain evidence="2">JCM 15115</strain>
    </source>
</reference>
<sequence>MVVFGHRGTLVARELGIKVKAVVKQLDDVSSAVAQGQKIHRALIYFLVSAHISSRTYWIGG</sequence>
<dbReference type="RefSeq" id="WP_343807106.1">
    <property type="nucleotide sequence ID" value="NZ_BAAADE010000009.1"/>
</dbReference>
<protein>
    <submittedName>
        <fullName evidence="1">Uncharacterized protein</fullName>
    </submittedName>
</protein>
<comment type="caution">
    <text evidence="1">The sequence shown here is derived from an EMBL/GenBank/DDBJ whole genome shotgun (WGS) entry which is preliminary data.</text>
</comment>
<accession>A0ABP3RLM1</accession>
<gene>
    <name evidence="1" type="ORF">GCM10008943_29280</name>
</gene>